<dbReference type="AlphaFoldDB" id="A0A6G9YZD7"/>
<dbReference type="PROSITE" id="PS51900">
    <property type="entry name" value="CB"/>
    <property type="match status" value="1"/>
</dbReference>
<sequence length="147" mass="17001">MGMDLDSIPELLEDFKTELRRQNRAKSTIDTYARDVGYFVSYLETREPPVEPTADALTRNHIGGYIEDTLNRTSQRTGRPVTPEFADRQYRSLQQFCRYLAAEEISSAAAGRAVRRGAWRCRLPAPTRRTIRRSRSSTRSRPRRVHV</sequence>
<dbReference type="InterPro" id="IPR044068">
    <property type="entry name" value="CB"/>
</dbReference>
<keyword evidence="1 2" id="KW-0238">DNA-binding</keyword>
<feature type="compositionally biased region" description="Basic residues" evidence="3">
    <location>
        <begin position="129"/>
        <end position="147"/>
    </location>
</feature>
<proteinExistence type="predicted"/>
<dbReference type="GO" id="GO:0003677">
    <property type="term" value="F:DNA binding"/>
    <property type="evidence" value="ECO:0007669"/>
    <property type="project" value="UniProtKB-UniRule"/>
</dbReference>
<evidence type="ECO:0000256" key="2">
    <source>
        <dbReference type="PROSITE-ProRule" id="PRU01248"/>
    </source>
</evidence>
<reference evidence="5 6" key="1">
    <citation type="journal article" date="2019" name="ACS Chem. Biol.">
        <title>Identification and Mobilization of a Cryptic Antibiotic Biosynthesis Gene Locus from a Human-Pathogenic Nocardia Isolate.</title>
        <authorList>
            <person name="Herisse M."/>
            <person name="Ishida K."/>
            <person name="Porter J.L."/>
            <person name="Howden B."/>
            <person name="Hertweck C."/>
            <person name="Stinear T.P."/>
            <person name="Pidot S.J."/>
        </authorList>
    </citation>
    <scope>NUCLEOTIDE SEQUENCE [LARGE SCALE GENOMIC DNA]</scope>
    <source>
        <strain evidence="5 6">AUSMDU00012715</strain>
    </source>
</reference>
<protein>
    <recommendedName>
        <fullName evidence="4">Core-binding (CB) domain-containing protein</fullName>
    </recommendedName>
</protein>
<evidence type="ECO:0000313" key="5">
    <source>
        <dbReference type="EMBL" id="QIS18481.1"/>
    </source>
</evidence>
<dbReference type="InterPro" id="IPR010998">
    <property type="entry name" value="Integrase_recombinase_N"/>
</dbReference>
<dbReference type="Proteomes" id="UP000500953">
    <property type="component" value="Chromosome"/>
</dbReference>
<evidence type="ECO:0000256" key="1">
    <source>
        <dbReference type="ARBA" id="ARBA00023125"/>
    </source>
</evidence>
<evidence type="ECO:0000313" key="6">
    <source>
        <dbReference type="Proteomes" id="UP000500953"/>
    </source>
</evidence>
<accession>A0A6G9YZD7</accession>
<feature type="domain" description="Core-binding (CB)" evidence="4">
    <location>
        <begin position="6"/>
        <end position="101"/>
    </location>
</feature>
<evidence type="ECO:0000259" key="4">
    <source>
        <dbReference type="PROSITE" id="PS51900"/>
    </source>
</evidence>
<dbReference type="Gene3D" id="1.10.150.130">
    <property type="match status" value="1"/>
</dbReference>
<name>A0A6G9YZD7_9NOCA</name>
<evidence type="ECO:0000256" key="3">
    <source>
        <dbReference type="SAM" id="MobiDB-lite"/>
    </source>
</evidence>
<organism evidence="5 6">
    <name type="scientific">Nocardia terpenica</name>
    <dbReference type="NCBI Taxonomy" id="455432"/>
    <lineage>
        <taxon>Bacteria</taxon>
        <taxon>Bacillati</taxon>
        <taxon>Actinomycetota</taxon>
        <taxon>Actinomycetes</taxon>
        <taxon>Mycobacteriales</taxon>
        <taxon>Nocardiaceae</taxon>
        <taxon>Nocardia</taxon>
    </lineage>
</organism>
<dbReference type="EMBL" id="CP046173">
    <property type="protein sequence ID" value="QIS18481.1"/>
    <property type="molecule type" value="Genomic_DNA"/>
</dbReference>
<gene>
    <name evidence="5" type="ORF">F6W96_09480</name>
</gene>
<feature type="region of interest" description="Disordered" evidence="3">
    <location>
        <begin position="125"/>
        <end position="147"/>
    </location>
</feature>